<dbReference type="GO" id="GO:0000380">
    <property type="term" value="P:alternative mRNA splicing, via spliceosome"/>
    <property type="evidence" value="ECO:0007669"/>
    <property type="project" value="TreeGrafter"/>
</dbReference>
<accession>A0A9R1P7G3</accession>
<name>A0A9R1P7G3_TRITD</name>
<evidence type="ECO:0000256" key="1">
    <source>
        <dbReference type="SAM" id="MobiDB-lite"/>
    </source>
</evidence>
<proteinExistence type="predicted"/>
<dbReference type="InterPro" id="IPR013320">
    <property type="entry name" value="ConA-like_dom_sf"/>
</dbReference>
<gene>
    <name evidence="2" type="ORF">TRITD_2Av1G280000</name>
</gene>
<dbReference type="GO" id="GO:0005634">
    <property type="term" value="C:nucleus"/>
    <property type="evidence" value="ECO:0007669"/>
    <property type="project" value="TreeGrafter"/>
</dbReference>
<dbReference type="Gene3D" id="2.60.120.920">
    <property type="match status" value="1"/>
</dbReference>
<dbReference type="PANTHER" id="PTHR12381">
    <property type="entry name" value="HETEROGENEOUS NUCLEAR RIBONUCLEOPROTEIN U FAMILY MEMBER"/>
    <property type="match status" value="1"/>
</dbReference>
<keyword evidence="3" id="KW-1185">Reference proteome</keyword>
<dbReference type="EMBL" id="LT934113">
    <property type="protein sequence ID" value="VAH38249.1"/>
    <property type="molecule type" value="Genomic_DNA"/>
</dbReference>
<dbReference type="OMA" id="AMNIYQT"/>
<organism evidence="2 3">
    <name type="scientific">Triticum turgidum subsp. durum</name>
    <name type="common">Durum wheat</name>
    <name type="synonym">Triticum durum</name>
    <dbReference type="NCBI Taxonomy" id="4567"/>
    <lineage>
        <taxon>Eukaryota</taxon>
        <taxon>Viridiplantae</taxon>
        <taxon>Streptophyta</taxon>
        <taxon>Embryophyta</taxon>
        <taxon>Tracheophyta</taxon>
        <taxon>Spermatophyta</taxon>
        <taxon>Magnoliopsida</taxon>
        <taxon>Liliopsida</taxon>
        <taxon>Poales</taxon>
        <taxon>Poaceae</taxon>
        <taxon>BOP clade</taxon>
        <taxon>Pooideae</taxon>
        <taxon>Triticodae</taxon>
        <taxon>Triticeae</taxon>
        <taxon>Triticinae</taxon>
        <taxon>Triticum</taxon>
    </lineage>
</organism>
<protein>
    <submittedName>
        <fullName evidence="2">Uncharacterized protein</fullName>
    </submittedName>
</protein>
<sequence>MATRPGDETAQPPPKRPRHDGDRPEPEPAPAPARVQLNPADCNLDFDVGAGGLRGEALHGGGFAYCWSGARATAGARGGGRYCFGCRVVAEQAVEMGDTEAAQRHLCRVGVSRGDDPVGGLGEAGGRGFGFGGTGKLSHRGRFFDYGAAFGVGDTVVCAVDLDSKPMASIGFAKNGEWLGIAHYFDAGHKGFGLVDAPVRPMQWESAIFPHVLLKNVVVEMQFSREDGLEPVDGYEPWTSSLVDGNAVLGPVFAERKECEVMMMVGLPASGKTTWAEKCVREHPEKRFVLLGTNLALDQMKVPGLLRKNNYGERFDRLMDHATQIFNTLLDRAAKIPRNYILDQTNVYKSARIRKLRPFANYYKIAVVVFPSPSELNSRAAKRFQEMGKDVPAEAVDQMTANFVLPLSNDIPGSKEPFDEVIFVELSRDDAQRDLDEIKRLLPRASTTSHGNFSNQMVSSAYTGTVSVAGPSPSPGFEPPMNYSYGQGVHAPGAQAGYSNAPYQIQSSYSNAPYQQQTCASYPNPSYPNTADQNQVHASYTSTADQHQVHTSYASTADQHQAYGSYASAPLPGYGSPNAYGSQGYPSPYSSPGYAMNIYETPEPEGEYVGSGYGPAPPVHAQPSGYAPAAPVHVQPLPQAVHQRHDGASSWSSGSYRPYGQQPLGKRLAHAPGSCFSSLCITYTQVDSAFSTSPSSLLHECTARPLLTCLCNLLFEVPRKLFL</sequence>
<dbReference type="InterPro" id="IPR027417">
    <property type="entry name" value="P-loop_NTPase"/>
</dbReference>
<dbReference type="GO" id="GO:0003723">
    <property type="term" value="F:RNA binding"/>
    <property type="evidence" value="ECO:0007669"/>
    <property type="project" value="TreeGrafter"/>
</dbReference>
<dbReference type="SUPFAM" id="SSF52540">
    <property type="entry name" value="P-loop containing nucleoside triphosphate hydrolases"/>
    <property type="match status" value="1"/>
</dbReference>
<reference evidence="2 3" key="1">
    <citation type="submission" date="2017-09" db="EMBL/GenBank/DDBJ databases">
        <authorList>
            <consortium name="International Durum Wheat Genome Sequencing Consortium (IDWGSC)"/>
            <person name="Milanesi L."/>
        </authorList>
    </citation>
    <scope>NUCLEOTIDE SEQUENCE [LARGE SCALE GENOMIC DNA]</scope>
    <source>
        <strain evidence="3">cv. Svevo</strain>
    </source>
</reference>
<dbReference type="SUPFAM" id="SSF49899">
    <property type="entry name" value="Concanavalin A-like lectins/glucanases"/>
    <property type="match status" value="1"/>
</dbReference>
<evidence type="ECO:0000313" key="2">
    <source>
        <dbReference type="EMBL" id="VAH38249.1"/>
    </source>
</evidence>
<dbReference type="Proteomes" id="UP000324705">
    <property type="component" value="Chromosome 2A"/>
</dbReference>
<dbReference type="PANTHER" id="PTHR12381:SF56">
    <property type="entry name" value="B30.2_SPRY DOMAIN-CONTAINING PROTEIN-RELATED"/>
    <property type="match status" value="1"/>
</dbReference>
<dbReference type="Pfam" id="PF13671">
    <property type="entry name" value="AAA_33"/>
    <property type="match status" value="1"/>
</dbReference>
<dbReference type="Gramene" id="TRITD2Av1G280000.3">
    <property type="protein sequence ID" value="TRITD2Av1G280000.3"/>
    <property type="gene ID" value="TRITD2Av1G280000"/>
</dbReference>
<dbReference type="AlphaFoldDB" id="A0A9R1P7G3"/>
<dbReference type="InterPro" id="IPR043136">
    <property type="entry name" value="B30.2/SPRY_sf"/>
</dbReference>
<feature type="region of interest" description="Disordered" evidence="1">
    <location>
        <begin position="1"/>
        <end position="38"/>
    </location>
</feature>
<dbReference type="Gene3D" id="3.40.50.300">
    <property type="entry name" value="P-loop containing nucleotide triphosphate hydrolases"/>
    <property type="match status" value="1"/>
</dbReference>
<evidence type="ECO:0000313" key="3">
    <source>
        <dbReference type="Proteomes" id="UP000324705"/>
    </source>
</evidence>